<proteinExistence type="predicted"/>
<dbReference type="Proteomes" id="UP000015688">
    <property type="component" value="Unassembled WGS sequence"/>
</dbReference>
<evidence type="ECO:0008006" key="3">
    <source>
        <dbReference type="Google" id="ProtNLM"/>
    </source>
</evidence>
<dbReference type="AlphaFoldDB" id="T4VE27"/>
<dbReference type="EMBL" id="AVNC01000023">
    <property type="protein sequence ID" value="EQK39738.1"/>
    <property type="molecule type" value="Genomic_DNA"/>
</dbReference>
<reference evidence="1 2" key="1">
    <citation type="submission" date="2013-06" db="EMBL/GenBank/DDBJ databases">
        <authorList>
            <person name="Walk S."/>
            <person name="Aronoff D."/>
            <person name="Young V.Y."/>
            <person name="Marsh J."/>
            <person name="Harrison L."/>
            <person name="Daugherty S.C."/>
            <person name="Shefchek K.A."/>
            <person name="Hine E.E."/>
            <person name="Tallon L.J."/>
            <person name="Sadzewicz L.K."/>
            <person name="Rasko D.A."/>
        </authorList>
    </citation>
    <scope>NUCLEOTIDE SEQUENCE [LARGE SCALE GENOMIC DNA]</scope>
    <source>
        <strain evidence="1 2">ATCC 638</strain>
    </source>
</reference>
<dbReference type="RefSeq" id="WP_021434494.1">
    <property type="nucleotide sequence ID" value="NZ_AVNC01000023.1"/>
</dbReference>
<evidence type="ECO:0000313" key="1">
    <source>
        <dbReference type="EMBL" id="EQK39738.1"/>
    </source>
</evidence>
<dbReference type="Pfam" id="PF10957">
    <property type="entry name" value="Spore_Cse60"/>
    <property type="match status" value="1"/>
</dbReference>
<dbReference type="PATRIC" id="fig|1233171.3.peg.3463"/>
<protein>
    <recommendedName>
        <fullName evidence="3">Sporulation protein Cse60</fullName>
    </recommendedName>
</protein>
<organism evidence="1 2">
    <name type="scientific">Paraclostridium bifermentans ATCC 638 = DSM 14991</name>
    <dbReference type="NCBI Taxonomy" id="1233171"/>
    <lineage>
        <taxon>Bacteria</taxon>
        <taxon>Bacillati</taxon>
        <taxon>Bacillota</taxon>
        <taxon>Clostridia</taxon>
        <taxon>Peptostreptococcales</taxon>
        <taxon>Peptostreptococcaceae</taxon>
        <taxon>Paraclostridium</taxon>
    </lineage>
</organism>
<sequence length="61" mass="7172">MKVKEFNKGGDTLEQELNEWLDKNKERIQVIDIKYSVASFTESKSYDSEYFGCALVIYEIK</sequence>
<gene>
    <name evidence="1" type="ORF">C672_3596</name>
</gene>
<evidence type="ECO:0000313" key="2">
    <source>
        <dbReference type="Proteomes" id="UP000015688"/>
    </source>
</evidence>
<accession>T4VE27</accession>
<comment type="caution">
    <text evidence="1">The sequence shown here is derived from an EMBL/GenBank/DDBJ whole genome shotgun (WGS) entry which is preliminary data.</text>
</comment>
<name>T4VE27_PARBF</name>
<dbReference type="InterPro" id="IPR020296">
    <property type="entry name" value="Spore_Cse60"/>
</dbReference>